<organism evidence="3 4">
    <name type="scientific">Fodinicurvata halophila</name>
    <dbReference type="NCBI Taxonomy" id="1419723"/>
    <lineage>
        <taxon>Bacteria</taxon>
        <taxon>Pseudomonadati</taxon>
        <taxon>Pseudomonadota</taxon>
        <taxon>Alphaproteobacteria</taxon>
        <taxon>Rhodospirillales</taxon>
        <taxon>Rhodovibrionaceae</taxon>
        <taxon>Fodinicurvata</taxon>
    </lineage>
</organism>
<dbReference type="EMBL" id="JBHSCW010000003">
    <property type="protein sequence ID" value="MFC4351212.1"/>
    <property type="molecule type" value="Genomic_DNA"/>
</dbReference>
<comment type="caution">
    <text evidence="3">The sequence shown here is derived from an EMBL/GenBank/DDBJ whole genome shotgun (WGS) entry which is preliminary data.</text>
</comment>
<keyword evidence="3" id="KW-0328">Glycosyltransferase</keyword>
<dbReference type="Pfam" id="PF02749">
    <property type="entry name" value="QRPTase_N"/>
    <property type="match status" value="1"/>
</dbReference>
<dbReference type="InterPro" id="IPR036068">
    <property type="entry name" value="Nicotinate_pribotase-like_C"/>
</dbReference>
<dbReference type="SUPFAM" id="SSF51690">
    <property type="entry name" value="Nicotinate/Quinolinate PRTase C-terminal domain-like"/>
    <property type="match status" value="1"/>
</dbReference>
<feature type="compositionally biased region" description="Basic and acidic residues" evidence="1">
    <location>
        <begin position="16"/>
        <end position="28"/>
    </location>
</feature>
<accession>A0ABV8UJ55</accession>
<proteinExistence type="predicted"/>
<dbReference type="RefSeq" id="WP_382421550.1">
    <property type="nucleotide sequence ID" value="NZ_JBHSCW010000003.1"/>
</dbReference>
<dbReference type="GO" id="GO:0016757">
    <property type="term" value="F:glycosyltransferase activity"/>
    <property type="evidence" value="ECO:0007669"/>
    <property type="project" value="UniProtKB-KW"/>
</dbReference>
<feature type="compositionally biased region" description="Low complexity" evidence="1">
    <location>
        <begin position="1"/>
        <end position="12"/>
    </location>
</feature>
<feature type="domain" description="Quinolinate phosphoribosyl transferase N-terminal" evidence="2">
    <location>
        <begin position="36"/>
        <end position="126"/>
    </location>
</feature>
<evidence type="ECO:0000259" key="2">
    <source>
        <dbReference type="Pfam" id="PF02749"/>
    </source>
</evidence>
<dbReference type="Proteomes" id="UP001595799">
    <property type="component" value="Unassembled WGS sequence"/>
</dbReference>
<evidence type="ECO:0000313" key="4">
    <source>
        <dbReference type="Proteomes" id="UP001595799"/>
    </source>
</evidence>
<dbReference type="InterPro" id="IPR053190">
    <property type="entry name" value="NAPRTase-like"/>
</dbReference>
<sequence length="395" mass="43714">MTERTAAQPEQPSAEEESRTSRGAEERENTISGWTDVYFKRTKQAVGHFGDVRATYALFMRRPVISAPRLVIDWLNQVASDRGVEFDIDLRYREGKWVGAGEPIMYITGSLYHLCDLETLILQKLGPACVAAHDAFSMCTDLPHVAFLAMDARHCAGTEMADMMAYAASVGSERAKRKVGAVGFIGGSTDATAHHFGQSHGLGTMPHAFIGYAGSTLRAAQMYNECFPDEPMTVLVDYFGKEVSESLEVCQEFPERARAGSLSIRLDIAGSRYMETLDPPASYAVLERHVPEAIRGFRTEEELRYLVGPGVSAAAIWRLREALDEAGFQKVRIVVSSGFGPKKCRLMADAHAPINVIGTGSFLPIRWSETYATADIVEYDENPRVKVGREFLLRR</sequence>
<feature type="region of interest" description="Disordered" evidence="1">
    <location>
        <begin position="1"/>
        <end position="28"/>
    </location>
</feature>
<dbReference type="InterPro" id="IPR013785">
    <property type="entry name" value="Aldolase_TIM"/>
</dbReference>
<dbReference type="InterPro" id="IPR022412">
    <property type="entry name" value="Quinolinate_PRibosylTrfase_N"/>
</dbReference>
<dbReference type="PANTHER" id="PTHR43202:SF1">
    <property type="entry name" value="NICOTINATE PHOSPHORIBOSYLTRANSFERASE"/>
    <property type="match status" value="1"/>
</dbReference>
<protein>
    <submittedName>
        <fullName evidence="3">Nicotinate phosphoribosyltransferase</fullName>
    </submittedName>
</protein>
<keyword evidence="3" id="KW-0808">Transferase</keyword>
<evidence type="ECO:0000313" key="3">
    <source>
        <dbReference type="EMBL" id="MFC4351212.1"/>
    </source>
</evidence>
<reference evidence="4" key="1">
    <citation type="journal article" date="2019" name="Int. J. Syst. Evol. Microbiol.">
        <title>The Global Catalogue of Microorganisms (GCM) 10K type strain sequencing project: providing services to taxonomists for standard genome sequencing and annotation.</title>
        <authorList>
            <consortium name="The Broad Institute Genomics Platform"/>
            <consortium name="The Broad Institute Genome Sequencing Center for Infectious Disease"/>
            <person name="Wu L."/>
            <person name="Ma J."/>
        </authorList>
    </citation>
    <scope>NUCLEOTIDE SEQUENCE [LARGE SCALE GENOMIC DNA]</scope>
    <source>
        <strain evidence="4">CECT 8472</strain>
    </source>
</reference>
<name>A0ABV8UJ55_9PROT</name>
<dbReference type="Gene3D" id="3.20.20.70">
    <property type="entry name" value="Aldolase class I"/>
    <property type="match status" value="1"/>
</dbReference>
<keyword evidence="4" id="KW-1185">Reference proteome</keyword>
<dbReference type="PANTHER" id="PTHR43202">
    <property type="entry name" value="NICOTINATE-NUCLEOTIDE PYROPHOSPHORYLASE"/>
    <property type="match status" value="1"/>
</dbReference>
<gene>
    <name evidence="3" type="ORF">ACFOW6_06600</name>
</gene>
<dbReference type="SUPFAM" id="SSF54675">
    <property type="entry name" value="Nicotinate/Quinolinate PRTase N-terminal domain-like"/>
    <property type="match status" value="1"/>
</dbReference>
<evidence type="ECO:0000256" key="1">
    <source>
        <dbReference type="SAM" id="MobiDB-lite"/>
    </source>
</evidence>